<dbReference type="InterPro" id="IPR036412">
    <property type="entry name" value="HAD-like_sf"/>
</dbReference>
<dbReference type="OrthoDB" id="1666512at2"/>
<reference evidence="1 2" key="1">
    <citation type="submission" date="2010-08" db="EMBL/GenBank/DDBJ databases">
        <authorList>
            <consortium name="US DOE Joint Genome Institute (JGI-PGF)"/>
            <person name="Lucas S."/>
            <person name="Copeland A."/>
            <person name="Lapidus A."/>
            <person name="Cheng J.-F."/>
            <person name="Bruce D."/>
            <person name="Goodwin L."/>
            <person name="Pitluck S."/>
            <person name="Land M.L."/>
            <person name="Hauser L."/>
            <person name="Chang Y.-J."/>
            <person name="Anderson I.J."/>
            <person name="Johnson E."/>
            <person name="Mulhopadhyay B."/>
            <person name="Kyrpides N."/>
            <person name="Woyke T.J."/>
        </authorList>
    </citation>
    <scope>NUCLEOTIDE SEQUENCE [LARGE SCALE GENOMIC DNA]</scope>
    <source>
        <strain evidence="1 2">6</strain>
    </source>
</reference>
<dbReference type="AlphaFoldDB" id="I5AXG9"/>
<dbReference type="eggNOG" id="COG0561">
    <property type="taxonomic scope" value="Bacteria"/>
</dbReference>
<dbReference type="Gene3D" id="3.40.50.1000">
    <property type="entry name" value="HAD superfamily/HAD-like"/>
    <property type="match status" value="2"/>
</dbReference>
<sequence>MKKILFACDLDNTLIHSYRKKKEGDVCVEWLNGNEQGFISGTVRDEMAGLQKYVDLIPVTTRSIEQYLRIRWKEDAVPAYAITTNGAIALRRELVDESWREVSERMVSRYKEELVRILAELEKEDDYRVCRIVDSMYVFASCKDGVDIAGKVKAYSSRTVLHVVASGRKIYFLPPEFNKGHALQRLIRQQAPDVVLAAGDSEMDIPMLELADLAFCKKEIFDSIQNPKKRLFRDEMDLLSSVRNFLEEIG</sequence>
<dbReference type="InterPro" id="IPR023214">
    <property type="entry name" value="HAD_sf"/>
</dbReference>
<keyword evidence="2" id="KW-1185">Reference proteome</keyword>
<name>I5AXG9_EUBC6</name>
<gene>
    <name evidence="1" type="ORF">EubceDRAFT1_2793</name>
</gene>
<dbReference type="Proteomes" id="UP000005753">
    <property type="component" value="Chromosome"/>
</dbReference>
<evidence type="ECO:0000313" key="1">
    <source>
        <dbReference type="EMBL" id="EIM58492.1"/>
    </source>
</evidence>
<accession>I5AXG9</accession>
<dbReference type="Pfam" id="PF08282">
    <property type="entry name" value="Hydrolase_3"/>
    <property type="match status" value="1"/>
</dbReference>
<dbReference type="SUPFAM" id="SSF56784">
    <property type="entry name" value="HAD-like"/>
    <property type="match status" value="1"/>
</dbReference>
<organism evidence="1 2">
    <name type="scientific">Eubacterium cellulosolvens (strain ATCC 43171 / JCM 9499 / 6)</name>
    <name type="common">Cillobacterium cellulosolvens</name>
    <dbReference type="NCBI Taxonomy" id="633697"/>
    <lineage>
        <taxon>Bacteria</taxon>
        <taxon>Bacillati</taxon>
        <taxon>Bacillota</taxon>
        <taxon>Clostridia</taxon>
        <taxon>Eubacteriales</taxon>
        <taxon>Eubacteriaceae</taxon>
        <taxon>Eubacterium</taxon>
    </lineage>
</organism>
<protein>
    <submittedName>
        <fullName evidence="1">Putative HAD superfamily hydrolase</fullName>
    </submittedName>
</protein>
<proteinExistence type="predicted"/>
<dbReference type="EMBL" id="CM001487">
    <property type="protein sequence ID" value="EIM58492.1"/>
    <property type="molecule type" value="Genomic_DNA"/>
</dbReference>
<evidence type="ECO:0000313" key="2">
    <source>
        <dbReference type="Proteomes" id="UP000005753"/>
    </source>
</evidence>
<reference evidence="1 2" key="2">
    <citation type="submission" date="2012-02" db="EMBL/GenBank/DDBJ databases">
        <title>Improved High-Quality Draft sequence of Eubacterium cellulosolvens 6.</title>
        <authorList>
            <consortium name="US DOE Joint Genome Institute"/>
            <person name="Lucas S."/>
            <person name="Han J."/>
            <person name="Lapidus A."/>
            <person name="Cheng J.-F."/>
            <person name="Goodwin L."/>
            <person name="Pitluck S."/>
            <person name="Peters L."/>
            <person name="Mikhailova N."/>
            <person name="Gu W."/>
            <person name="Detter J.C."/>
            <person name="Han C."/>
            <person name="Tapia R."/>
            <person name="Land M."/>
            <person name="Hauser L."/>
            <person name="Kyrpides N."/>
            <person name="Ivanova N."/>
            <person name="Pagani I."/>
            <person name="Johnson E."/>
            <person name="Mukhopadhyay B."/>
            <person name="Anderson I."/>
            <person name="Woyke T."/>
        </authorList>
    </citation>
    <scope>NUCLEOTIDE SEQUENCE [LARGE SCALE GENOMIC DNA]</scope>
    <source>
        <strain evidence="1 2">6</strain>
    </source>
</reference>
<dbReference type="STRING" id="633697.EubceDRAFT1_2793"/>
<dbReference type="GO" id="GO:0016787">
    <property type="term" value="F:hydrolase activity"/>
    <property type="evidence" value="ECO:0007669"/>
    <property type="project" value="UniProtKB-KW"/>
</dbReference>
<dbReference type="HOGENOM" id="CLU_083285_0_0_9"/>
<keyword evidence="1" id="KW-0378">Hydrolase</keyword>